<sequence length="225" mass="24642">MTIDPRVRALCDEFDVEIIDGGAYPEPGQTRAPATIRRIIDRYGEPHARLVMCVLAEGRGNAALIDEVSLWAISDLVRACADVVDENAGGFLDIFDNLPLGAYLAVVNELLGKVRQREALVGMLYLHVRRLRADSITGRDASRHRTEKANGSEIEKGRPQFRKGAHRTVAEKVAIGRQLIEAKASMRWGTFGPWLKQSGIGQHAALNCMRAARAADGEDDQAVAT</sequence>
<dbReference type="EMBL" id="JBHRVD010000001">
    <property type="protein sequence ID" value="MFC3323333.1"/>
    <property type="molecule type" value="Genomic_DNA"/>
</dbReference>
<proteinExistence type="predicted"/>
<evidence type="ECO:0000313" key="1">
    <source>
        <dbReference type="EMBL" id="MFC3323333.1"/>
    </source>
</evidence>
<reference evidence="2" key="1">
    <citation type="journal article" date="2019" name="Int. J. Syst. Evol. Microbiol.">
        <title>The Global Catalogue of Microorganisms (GCM) 10K type strain sequencing project: providing services to taxonomists for standard genome sequencing and annotation.</title>
        <authorList>
            <consortium name="The Broad Institute Genomics Platform"/>
            <consortium name="The Broad Institute Genome Sequencing Center for Infectious Disease"/>
            <person name="Wu L."/>
            <person name="Ma J."/>
        </authorList>
    </citation>
    <scope>NUCLEOTIDE SEQUENCE [LARGE SCALE GENOMIC DNA]</scope>
    <source>
        <strain evidence="2">ICMP 19515</strain>
    </source>
</reference>
<name>A0ABV7MRT8_9HYPH</name>
<keyword evidence="2" id="KW-1185">Reference proteome</keyword>
<gene>
    <name evidence="1" type="ORF">ACFOJ9_16320</name>
</gene>
<evidence type="ECO:0000313" key="2">
    <source>
        <dbReference type="Proteomes" id="UP001595648"/>
    </source>
</evidence>
<organism evidence="1 2">
    <name type="scientific">Mesorhizobium cantuariense</name>
    <dbReference type="NCBI Taxonomy" id="1300275"/>
    <lineage>
        <taxon>Bacteria</taxon>
        <taxon>Pseudomonadati</taxon>
        <taxon>Pseudomonadota</taxon>
        <taxon>Alphaproteobacteria</taxon>
        <taxon>Hyphomicrobiales</taxon>
        <taxon>Phyllobacteriaceae</taxon>
        <taxon>Mesorhizobium</taxon>
    </lineage>
</organism>
<accession>A0ABV7MRT8</accession>
<dbReference type="RefSeq" id="WP_378979861.1">
    <property type="nucleotide sequence ID" value="NZ_JBHRVD010000001.1"/>
</dbReference>
<comment type="caution">
    <text evidence="1">The sequence shown here is derived from an EMBL/GenBank/DDBJ whole genome shotgun (WGS) entry which is preliminary data.</text>
</comment>
<protein>
    <submittedName>
        <fullName evidence="1">DUF3102 domain-containing protein</fullName>
    </submittedName>
</protein>
<dbReference type="Proteomes" id="UP001595648">
    <property type="component" value="Unassembled WGS sequence"/>
</dbReference>